<keyword evidence="6" id="KW-1185">Reference proteome</keyword>
<evidence type="ECO:0000256" key="1">
    <source>
        <dbReference type="ARBA" id="ARBA00010785"/>
    </source>
</evidence>
<dbReference type="OrthoDB" id="10250284at2759"/>
<dbReference type="EMBL" id="MIGC01002521">
    <property type="protein sequence ID" value="PHJ20956.1"/>
    <property type="molecule type" value="Genomic_DNA"/>
</dbReference>
<evidence type="ECO:0000259" key="3">
    <source>
        <dbReference type="Pfam" id="PF23643"/>
    </source>
</evidence>
<dbReference type="Pfam" id="PF23643">
    <property type="entry name" value="TRAPPC13_C"/>
    <property type="match status" value="1"/>
</dbReference>
<proteinExistence type="inferred from homology"/>
<dbReference type="GO" id="GO:1990072">
    <property type="term" value="C:TRAPPIII protein complex"/>
    <property type="evidence" value="ECO:0007669"/>
    <property type="project" value="TreeGrafter"/>
</dbReference>
<gene>
    <name evidence="5" type="ORF">CSUI_005208</name>
</gene>
<dbReference type="InterPro" id="IPR055428">
    <property type="entry name" value="TRAPPC13_C"/>
</dbReference>
<dbReference type="GeneID" id="94428597"/>
<dbReference type="PANTHER" id="PTHR13134:SF3">
    <property type="entry name" value="TRAFFICKING PROTEIN PARTICLE COMPLEX SUBUNIT 13"/>
    <property type="match status" value="1"/>
</dbReference>
<protein>
    <submittedName>
        <fullName evidence="5">C5orf44-like protein</fullName>
    </submittedName>
</protein>
<feature type="domain" description="Trafficking protein particle complex subunit 13 N-terminal" evidence="2">
    <location>
        <begin position="102"/>
        <end position="197"/>
    </location>
</feature>
<reference evidence="5 6" key="1">
    <citation type="journal article" date="2017" name="Int. J. Parasitol.">
        <title>The genome of the protozoan parasite Cystoisospora suis and a reverse vaccinology approach to identify vaccine candidates.</title>
        <authorList>
            <person name="Palmieri N."/>
            <person name="Shrestha A."/>
            <person name="Ruttkowski B."/>
            <person name="Beck T."/>
            <person name="Vogl C."/>
            <person name="Tomley F."/>
            <person name="Blake D.P."/>
            <person name="Joachim A."/>
        </authorList>
    </citation>
    <scope>NUCLEOTIDE SEQUENCE [LARGE SCALE GENOMIC DNA]</scope>
    <source>
        <strain evidence="5 6">Wien I</strain>
    </source>
</reference>
<name>A0A2C6KYV1_9APIC</name>
<feature type="domain" description="Trafficking protein particle complex subunit 13 C-terminal" evidence="3">
    <location>
        <begin position="338"/>
        <end position="433"/>
    </location>
</feature>
<dbReference type="Pfam" id="PF23647">
    <property type="entry name" value="TRAPPC13_M"/>
    <property type="match status" value="1"/>
</dbReference>
<evidence type="ECO:0000313" key="6">
    <source>
        <dbReference type="Proteomes" id="UP000221165"/>
    </source>
</evidence>
<organism evidence="5 6">
    <name type="scientific">Cystoisospora suis</name>
    <dbReference type="NCBI Taxonomy" id="483139"/>
    <lineage>
        <taxon>Eukaryota</taxon>
        <taxon>Sar</taxon>
        <taxon>Alveolata</taxon>
        <taxon>Apicomplexa</taxon>
        <taxon>Conoidasida</taxon>
        <taxon>Coccidia</taxon>
        <taxon>Eucoccidiorida</taxon>
        <taxon>Eimeriorina</taxon>
        <taxon>Sarcocystidae</taxon>
        <taxon>Cystoisospora</taxon>
    </lineage>
</organism>
<dbReference type="PANTHER" id="PTHR13134">
    <property type="entry name" value="TRAFFICKING PROTEIN PARTICLE COMPLEX SUBUNIT 13"/>
    <property type="match status" value="1"/>
</dbReference>
<accession>A0A2C6KYV1</accession>
<feature type="domain" description="Trafficking protein particle complex subunit 13 middle" evidence="4">
    <location>
        <begin position="213"/>
        <end position="316"/>
    </location>
</feature>
<dbReference type="InterPro" id="IPR055429">
    <property type="entry name" value="TRAPPC13_M"/>
</dbReference>
<sequence length="436" mass="48402">MTAENREILTLKVMRLSQPFIDAQPWPLLRIDEVVSDDRSLEGRIRQEAAVVDRALEGTHTLLLPSTQGYEGKSKTLRFGWVRRSPSTCEARYFCRHRCRRIFSGETFSAYINISNASNLQAVNVIVQVELSMGQKRDLLFDNSQDPIRYLNVGDSFDCTIMHQLTETGTYTLVCAVSHYLSALGEQKSFKKSFKFAAHPPFRIDHKVVHLPDAAFAECQLENVSQQAVYLSDASVFCVEGVNSVRLDSAGQLAKNRHMKGLHYFKPQDRYNLIFSFTPDSTRMAVGGEAYLRGLPSFGHLSLEWRTSSGGGGCLSDYLLSSAAQNTKPMSLKVVSCPASVQVETPFNVEVEAAVHTDQQGALVLSLHPPLLEPFVVQGPTTRALESLDMVTPSRYTLEVVCLSPGFHSLKGVSLYDPRSRQSTDASEALCQILAI</sequence>
<dbReference type="AlphaFoldDB" id="A0A2C6KYV1"/>
<evidence type="ECO:0000259" key="2">
    <source>
        <dbReference type="Pfam" id="PF06159"/>
    </source>
</evidence>
<dbReference type="VEuPathDB" id="ToxoDB:CSUI_005208"/>
<dbReference type="InterPro" id="IPR055427">
    <property type="entry name" value="TRAPPC13_N"/>
</dbReference>
<dbReference type="RefSeq" id="XP_067922641.1">
    <property type="nucleotide sequence ID" value="XM_068065386.1"/>
</dbReference>
<comment type="caution">
    <text evidence="5">The sequence shown here is derived from an EMBL/GenBank/DDBJ whole genome shotgun (WGS) entry which is preliminary data.</text>
</comment>
<evidence type="ECO:0000313" key="5">
    <source>
        <dbReference type="EMBL" id="PHJ20956.1"/>
    </source>
</evidence>
<comment type="similarity">
    <text evidence="1">Belongs to the TRAPPC13 family.</text>
</comment>
<evidence type="ECO:0000259" key="4">
    <source>
        <dbReference type="Pfam" id="PF23647"/>
    </source>
</evidence>
<dbReference type="InterPro" id="IPR010378">
    <property type="entry name" value="TRAPPC13"/>
</dbReference>
<dbReference type="Pfam" id="PF06159">
    <property type="entry name" value="TRAPPC13_N"/>
    <property type="match status" value="1"/>
</dbReference>
<dbReference type="Proteomes" id="UP000221165">
    <property type="component" value="Unassembled WGS sequence"/>
</dbReference>